<keyword evidence="4 7" id="KW-0641">Proline biosynthesis</keyword>
<comment type="catalytic activity">
    <reaction evidence="4">
        <text>L-proline + NAD(+) = (S)-1-pyrroline-5-carboxylate + NADH + 2 H(+)</text>
        <dbReference type="Rhea" id="RHEA:14105"/>
        <dbReference type="ChEBI" id="CHEBI:15378"/>
        <dbReference type="ChEBI" id="CHEBI:17388"/>
        <dbReference type="ChEBI" id="CHEBI:57540"/>
        <dbReference type="ChEBI" id="CHEBI:57945"/>
        <dbReference type="ChEBI" id="CHEBI:60039"/>
        <dbReference type="EC" id="1.5.1.2"/>
    </reaction>
</comment>
<dbReference type="InterPro" id="IPR029036">
    <property type="entry name" value="P5CR_dimer"/>
</dbReference>
<keyword evidence="11" id="KW-1185">Reference proteome</keyword>
<dbReference type="GO" id="GO:0004735">
    <property type="term" value="F:pyrroline-5-carboxylate reductase activity"/>
    <property type="evidence" value="ECO:0007669"/>
    <property type="project" value="UniProtKB-UniRule"/>
</dbReference>
<evidence type="ECO:0000256" key="4">
    <source>
        <dbReference type="HAMAP-Rule" id="MF_01925"/>
    </source>
</evidence>
<comment type="similarity">
    <text evidence="1 4 7">Belongs to the pyrroline-5-carboxylate reductase family.</text>
</comment>
<name>A0A0X8JP51_9BACT</name>
<dbReference type="SUPFAM" id="SSF51735">
    <property type="entry name" value="NAD(P)-binding Rossmann-fold domains"/>
    <property type="match status" value="1"/>
</dbReference>
<organism evidence="10 11">
    <name type="scientific">Desulfomicrobium orale DSM 12838</name>
    <dbReference type="NCBI Taxonomy" id="888061"/>
    <lineage>
        <taxon>Bacteria</taxon>
        <taxon>Pseudomonadati</taxon>
        <taxon>Thermodesulfobacteriota</taxon>
        <taxon>Desulfovibrionia</taxon>
        <taxon>Desulfovibrionales</taxon>
        <taxon>Desulfomicrobiaceae</taxon>
        <taxon>Desulfomicrobium</taxon>
    </lineage>
</organism>
<dbReference type="Proteomes" id="UP000063964">
    <property type="component" value="Chromosome"/>
</dbReference>
<dbReference type="Pfam" id="PF14748">
    <property type="entry name" value="P5CR_dimer"/>
    <property type="match status" value="1"/>
</dbReference>
<dbReference type="SUPFAM" id="SSF48179">
    <property type="entry name" value="6-phosphogluconate dehydrogenase C-terminal domain-like"/>
    <property type="match status" value="1"/>
</dbReference>
<feature type="binding site" evidence="6">
    <location>
        <begin position="8"/>
        <end position="13"/>
    </location>
    <ligand>
        <name>NADP(+)</name>
        <dbReference type="ChEBI" id="CHEBI:58349"/>
    </ligand>
</feature>
<dbReference type="PROSITE" id="PS00521">
    <property type="entry name" value="P5CR"/>
    <property type="match status" value="1"/>
</dbReference>
<gene>
    <name evidence="4" type="primary">proC</name>
    <name evidence="10" type="ORF">AXF15_03715</name>
</gene>
<feature type="domain" description="Pyrroline-5-carboxylate reductase catalytic N-terminal" evidence="8">
    <location>
        <begin position="5"/>
        <end position="94"/>
    </location>
</feature>
<comment type="function">
    <text evidence="4">Catalyzes the reduction of 1-pyrroline-5-carboxylate (PCA) to L-proline.</text>
</comment>
<comment type="subcellular location">
    <subcellularLocation>
        <location evidence="4">Cytoplasm</location>
    </subcellularLocation>
</comment>
<comment type="catalytic activity">
    <reaction evidence="4 7">
        <text>L-proline + NADP(+) = (S)-1-pyrroline-5-carboxylate + NADPH + 2 H(+)</text>
        <dbReference type="Rhea" id="RHEA:14109"/>
        <dbReference type="ChEBI" id="CHEBI:15378"/>
        <dbReference type="ChEBI" id="CHEBI:17388"/>
        <dbReference type="ChEBI" id="CHEBI:57783"/>
        <dbReference type="ChEBI" id="CHEBI:58349"/>
        <dbReference type="ChEBI" id="CHEBI:60039"/>
        <dbReference type="EC" id="1.5.1.2"/>
    </reaction>
</comment>
<dbReference type="GO" id="GO:0005737">
    <property type="term" value="C:cytoplasm"/>
    <property type="evidence" value="ECO:0007669"/>
    <property type="project" value="UniProtKB-SubCell"/>
</dbReference>
<dbReference type="FunFam" id="1.10.3730.10:FF:000001">
    <property type="entry name" value="Pyrroline-5-carboxylate reductase"/>
    <property type="match status" value="1"/>
</dbReference>
<keyword evidence="4 7" id="KW-0028">Amino-acid biosynthesis</keyword>
<accession>A0A0X8JP51</accession>
<evidence type="ECO:0000256" key="1">
    <source>
        <dbReference type="ARBA" id="ARBA00005525"/>
    </source>
</evidence>
<dbReference type="RefSeq" id="WP_066603479.1">
    <property type="nucleotide sequence ID" value="NZ_CP014230.1"/>
</dbReference>
<dbReference type="Gene3D" id="1.10.3730.10">
    <property type="entry name" value="ProC C-terminal domain-like"/>
    <property type="match status" value="1"/>
</dbReference>
<dbReference type="GO" id="GO:0055129">
    <property type="term" value="P:L-proline biosynthetic process"/>
    <property type="evidence" value="ECO:0007669"/>
    <property type="project" value="UniProtKB-UniRule"/>
</dbReference>
<dbReference type="InterPro" id="IPR036291">
    <property type="entry name" value="NAD(P)-bd_dom_sf"/>
</dbReference>
<dbReference type="InterPro" id="IPR008927">
    <property type="entry name" value="6-PGluconate_DH-like_C_sf"/>
</dbReference>
<keyword evidence="3 4" id="KW-0560">Oxidoreductase</keyword>
<dbReference type="EC" id="1.5.1.2" evidence="4 5"/>
<evidence type="ECO:0000259" key="8">
    <source>
        <dbReference type="Pfam" id="PF03807"/>
    </source>
</evidence>
<dbReference type="InterPro" id="IPR053790">
    <property type="entry name" value="P5CR-like_CS"/>
</dbReference>
<evidence type="ECO:0000256" key="6">
    <source>
        <dbReference type="PIRSR" id="PIRSR000193-1"/>
    </source>
</evidence>
<dbReference type="AlphaFoldDB" id="A0A0X8JP51"/>
<dbReference type="PIRSF" id="PIRSF000193">
    <property type="entry name" value="Pyrrol-5-carb_rd"/>
    <property type="match status" value="1"/>
</dbReference>
<comment type="pathway">
    <text evidence="4 7">Amino-acid biosynthesis; L-proline biosynthesis; L-proline from L-glutamate 5-semialdehyde: step 1/1.</text>
</comment>
<protein>
    <recommendedName>
        <fullName evidence="4 5">Pyrroline-5-carboxylate reductase</fullName>
        <shortName evidence="4">P5C reductase</shortName>
        <shortName evidence="4">P5CR</shortName>
        <ecNumber evidence="4 5">1.5.1.2</ecNumber>
    </recommendedName>
    <alternativeName>
        <fullName evidence="4">PCA reductase</fullName>
    </alternativeName>
</protein>
<reference evidence="11" key="1">
    <citation type="submission" date="2016-02" db="EMBL/GenBank/DDBJ databases">
        <authorList>
            <person name="Holder M.E."/>
            <person name="Ajami N.J."/>
            <person name="Petrosino J.F."/>
        </authorList>
    </citation>
    <scope>NUCLEOTIDE SEQUENCE [LARGE SCALE GENOMIC DNA]</scope>
    <source>
        <strain evidence="11">DSM 12838</strain>
    </source>
</reference>
<dbReference type="KEGG" id="doa:AXF15_03715"/>
<sequence length="264" mass="27960">MMKTLGIIGLGNMGGAIARGLAPAGMFHMFGYDPDEDTRNRQSDIMHILPTGRDVARQSDMLLLAVKPQIMRSVLTDLEPAIRPETCIISIAAGITLEKLVEWAGQRASVVRVMPNTPAMIGRGVYALCLDHALLTNETKASVMSMFAAIGKAHALPERLFDAYTGLIGSGPAYIFAFMEALIDAGVTLGLARPQATEMVQALLSGTVAMAGEAGTHPALLREMVTSPGGTTIAGLNALDEHRFRFAVNQAVAASARRSKELGG</sequence>
<evidence type="ECO:0000313" key="11">
    <source>
        <dbReference type="Proteomes" id="UP000063964"/>
    </source>
</evidence>
<evidence type="ECO:0000259" key="9">
    <source>
        <dbReference type="Pfam" id="PF14748"/>
    </source>
</evidence>
<evidence type="ECO:0000256" key="7">
    <source>
        <dbReference type="RuleBase" id="RU003903"/>
    </source>
</evidence>
<dbReference type="EMBL" id="CP014230">
    <property type="protein sequence ID" value="AMD92303.1"/>
    <property type="molecule type" value="Genomic_DNA"/>
</dbReference>
<keyword evidence="4" id="KW-0963">Cytoplasm</keyword>
<dbReference type="InterPro" id="IPR028939">
    <property type="entry name" value="P5C_Rdtase_cat_N"/>
</dbReference>
<evidence type="ECO:0000256" key="3">
    <source>
        <dbReference type="ARBA" id="ARBA00023002"/>
    </source>
</evidence>
<dbReference type="HAMAP" id="MF_01925">
    <property type="entry name" value="P5C_reductase"/>
    <property type="match status" value="1"/>
</dbReference>
<keyword evidence="2 4" id="KW-0521">NADP</keyword>
<dbReference type="Pfam" id="PF03807">
    <property type="entry name" value="F420_oxidored"/>
    <property type="match status" value="1"/>
</dbReference>
<dbReference type="PANTHER" id="PTHR11645:SF0">
    <property type="entry name" value="PYRROLINE-5-CARBOXYLATE REDUCTASE 3"/>
    <property type="match status" value="1"/>
</dbReference>
<dbReference type="PANTHER" id="PTHR11645">
    <property type="entry name" value="PYRROLINE-5-CARBOXYLATE REDUCTASE"/>
    <property type="match status" value="1"/>
</dbReference>
<dbReference type="Gene3D" id="3.40.50.720">
    <property type="entry name" value="NAD(P)-binding Rossmann-like Domain"/>
    <property type="match status" value="1"/>
</dbReference>
<dbReference type="NCBIfam" id="TIGR00112">
    <property type="entry name" value="proC"/>
    <property type="match status" value="1"/>
</dbReference>
<dbReference type="InterPro" id="IPR000304">
    <property type="entry name" value="Pyrroline-COOH_reductase"/>
</dbReference>
<evidence type="ECO:0000256" key="5">
    <source>
        <dbReference type="NCBIfam" id="TIGR00112"/>
    </source>
</evidence>
<feature type="domain" description="Pyrroline-5-carboxylate reductase dimerisation" evidence="9">
    <location>
        <begin position="158"/>
        <end position="262"/>
    </location>
</feature>
<dbReference type="UniPathway" id="UPA00098">
    <property type="reaction ID" value="UER00361"/>
</dbReference>
<dbReference type="STRING" id="888061.AXF15_03715"/>
<evidence type="ECO:0000256" key="2">
    <source>
        <dbReference type="ARBA" id="ARBA00022857"/>
    </source>
</evidence>
<proteinExistence type="inferred from homology"/>
<evidence type="ECO:0000313" key="10">
    <source>
        <dbReference type="EMBL" id="AMD92303.1"/>
    </source>
</evidence>
<feature type="binding site" evidence="6">
    <location>
        <begin position="65"/>
        <end position="68"/>
    </location>
    <ligand>
        <name>NADP(+)</name>
        <dbReference type="ChEBI" id="CHEBI:58349"/>
    </ligand>
</feature>